<dbReference type="PANTHER" id="PTHR13950">
    <property type="entry name" value="RABCONNECTIN-RELATED"/>
    <property type="match status" value="1"/>
</dbReference>
<dbReference type="SMART" id="SM00320">
    <property type="entry name" value="WD40"/>
    <property type="match status" value="3"/>
</dbReference>
<dbReference type="InterPro" id="IPR036322">
    <property type="entry name" value="WD40_repeat_dom_sf"/>
</dbReference>
<dbReference type="Proteomes" id="UP000226192">
    <property type="component" value="Unassembled WGS sequence"/>
</dbReference>
<dbReference type="SUPFAM" id="SSF50978">
    <property type="entry name" value="WD40 repeat-like"/>
    <property type="match status" value="1"/>
</dbReference>
<evidence type="ECO:0000259" key="1">
    <source>
        <dbReference type="Pfam" id="PF12234"/>
    </source>
</evidence>
<protein>
    <recommendedName>
        <fullName evidence="1">RAVE complex protein Rav1 C-terminal domain-containing protein</fullName>
    </recommendedName>
</protein>
<dbReference type="GO" id="GO:0043291">
    <property type="term" value="C:RAVE complex"/>
    <property type="evidence" value="ECO:0007669"/>
    <property type="project" value="TreeGrafter"/>
</dbReference>
<dbReference type="Gene3D" id="2.130.10.10">
    <property type="entry name" value="YVTN repeat-like/Quinoprotein amine dehydrogenase"/>
    <property type="match status" value="2"/>
</dbReference>
<dbReference type="InterPro" id="IPR015943">
    <property type="entry name" value="WD40/YVTN_repeat-like_dom_sf"/>
</dbReference>
<dbReference type="PANTHER" id="PTHR13950:SF9">
    <property type="entry name" value="RABCONNECTIN-3A"/>
    <property type="match status" value="1"/>
</dbReference>
<dbReference type="InterPro" id="IPR022033">
    <property type="entry name" value="Rav1p_C"/>
</dbReference>
<gene>
    <name evidence="2" type="ORF">CDD81_8167</name>
</gene>
<dbReference type="Pfam" id="PF12234">
    <property type="entry name" value="Rav1p_C"/>
    <property type="match status" value="1"/>
</dbReference>
<dbReference type="OrthoDB" id="342131at2759"/>
<accession>A0A2C5Y1N7</accession>
<sequence>MITLLPGRAQSRLQGLVTCRWNGRQYNAYITGSAFTIIDGAGSSIIQTVYGDDEDDELEAIAMDETTGKIATCTLREVRIFKATANACANVSPRWAQESSFEIAGQDVDSEAPLCCPCLSWGSSEELLVANKSLLSLFATARARPVCCWSKSLASPVKVALLSPDSAYIASIGYTDRLPKLWRRLSYGSDDVRFDVSYLEHPDIVTSLRWRRPRHPDQASDNVLYSVCIDRSVRIWMPTETSDGHHWQLWGRLDLGASPRLLCILDGRDLTACVEHMISKIVIGDAGCDKLVSIAQTNPEMCLTIDSNGVLTVWVLENVCRGSTNKSGIYKAAQVRYKKPESMPGLFGPGEKAHAEAQSYYSDADGQLRILVHVFDGRIGVFVSNMALLMDSGAKSEERISLQTVWSGHSKPVKKLVRDFSGKAVVSRTADGECIVWRHDVSAPNLMARAAVIAERRHIHRICPLHKGRFIVLLFQHGLLMLWDCSTRLASLLAECRSDLTGTPLCLILLPRQQSGQSRTVAHLATITSQRQGIVWQVDVPSWASRPDSDSTAASGPGQGAASLREFCRFELAMAEAPMYVLPVDPAGSSPATSGFLDVFARDVAVSYTSAGRVDFWTARLNLERRGIDWLSTCYTETGLANPALASGSMLKKAAIVNEARSRVTIWDVGGARLEYDANYEQQDQVRDLDWTSTPDGQSILAIGFQYRVVLLSQMRFDYLNRGPAWAPIRDIDVGLVTPHGIGDSTWLANGHLLVGAGNQLFVYDRRAGSSTSLLSAAGARLSQAKTGSWDLFEAVQRFNGPMPVFHPQFVSQCILAGKSALVRRILVALHKTLKYLVPGETVDNYLGLDLCDFYQAAPTSQGLALHQDKNPLLFQGDSADDDEADKDQASFTEETATLINEKLLKVGIPQLSGLEQMQLADTVECVAYAERHRRAMDENGARFMVLYRQHALRKGRAGDKYISWREINWAFHSGSQDMLAGFVTRQAHGDFLWENARESGIFMWLTDAEALRSKFEMVARNEYTKGDTKNPVDCSLFYLALGKKTVLQGLWRMASWNKEQAATQRLLSNDFDDAKWQRAALKNAYALLSKRRFEYAAAFFILAGNLQDAVEVCVRQLKDMQLAIALARVNQGDGGPVLRKLLEEAVLPEAAQQGNRWLASWAFWMLGRKDMAVRALIMPVYSLLETPTPSGPDMKSRLFLTDDPALVVLYSQLRQQTLQTLRGASKVTPRAEWAFVLDSAKLYDRMGCDLLGLDLVRNWEFQKPTLADGTNGGEANPLKLLRRRSSLVVDDMAPMHRHVSSSMTKGKDKAPATFEEPDAASLLDSFGL</sequence>
<reference evidence="2 3" key="1">
    <citation type="submission" date="2017-06" db="EMBL/GenBank/DDBJ databases">
        <title>Ant-infecting Ophiocordyceps genomes reveal a high diversity of potential behavioral manipulation genes and a possible major role for enterotoxins.</title>
        <authorList>
            <person name="De Bekker C."/>
            <person name="Evans H.C."/>
            <person name="Brachmann A."/>
            <person name="Hughes D.P."/>
        </authorList>
    </citation>
    <scope>NUCLEOTIDE SEQUENCE [LARGE SCALE GENOMIC DNA]</scope>
    <source>
        <strain evidence="2 3">Map64</strain>
    </source>
</reference>
<dbReference type="InterPro" id="IPR052208">
    <property type="entry name" value="DmX-like/RAVE_component"/>
</dbReference>
<dbReference type="InterPro" id="IPR001680">
    <property type="entry name" value="WD40_rpt"/>
</dbReference>
<evidence type="ECO:0000313" key="3">
    <source>
        <dbReference type="Proteomes" id="UP000226192"/>
    </source>
</evidence>
<dbReference type="GO" id="GO:0007035">
    <property type="term" value="P:vacuolar acidification"/>
    <property type="evidence" value="ECO:0007669"/>
    <property type="project" value="TreeGrafter"/>
</dbReference>
<name>A0A2C5Y1N7_9HYPO</name>
<comment type="caution">
    <text evidence="2">The sequence shown here is derived from an EMBL/GenBank/DDBJ whole genome shotgun (WGS) entry which is preliminary data.</text>
</comment>
<feature type="domain" description="RAVE complex protein Rav1 C-terminal" evidence="1">
    <location>
        <begin position="612"/>
        <end position="1256"/>
    </location>
</feature>
<dbReference type="STRING" id="1399860.A0A2C5Y1N7"/>
<proteinExistence type="predicted"/>
<evidence type="ECO:0000313" key="2">
    <source>
        <dbReference type="EMBL" id="PHH61586.1"/>
    </source>
</evidence>
<keyword evidence="3" id="KW-1185">Reference proteome</keyword>
<organism evidence="2 3">
    <name type="scientific">Ophiocordyceps australis</name>
    <dbReference type="NCBI Taxonomy" id="1399860"/>
    <lineage>
        <taxon>Eukaryota</taxon>
        <taxon>Fungi</taxon>
        <taxon>Dikarya</taxon>
        <taxon>Ascomycota</taxon>
        <taxon>Pezizomycotina</taxon>
        <taxon>Sordariomycetes</taxon>
        <taxon>Hypocreomycetidae</taxon>
        <taxon>Hypocreales</taxon>
        <taxon>Ophiocordycipitaceae</taxon>
        <taxon>Ophiocordyceps</taxon>
    </lineage>
</organism>
<dbReference type="EMBL" id="NJET01000099">
    <property type="protein sequence ID" value="PHH61586.1"/>
    <property type="molecule type" value="Genomic_DNA"/>
</dbReference>